<evidence type="ECO:0000256" key="1">
    <source>
        <dbReference type="PROSITE-ProRule" id="PRU01005"/>
    </source>
</evidence>
<keyword evidence="2" id="KW-0732">Signal</keyword>
<evidence type="ECO:0000259" key="3">
    <source>
        <dbReference type="PROSITE" id="PS51670"/>
    </source>
</evidence>
<dbReference type="InterPro" id="IPR018244">
    <property type="entry name" value="Allrgn_V5/Tpx1_CS"/>
</dbReference>
<dbReference type="InterPro" id="IPR003582">
    <property type="entry name" value="ShKT_dom"/>
</dbReference>
<dbReference type="FunFam" id="3.40.33.10:FF:000010">
    <property type="entry name" value="Predicted protein"/>
    <property type="match status" value="1"/>
</dbReference>
<accession>A0A7M5WSK9</accession>
<dbReference type="PROSITE" id="PS01009">
    <property type="entry name" value="CRISP_1"/>
    <property type="match status" value="1"/>
</dbReference>
<dbReference type="OrthoDB" id="337038at2759"/>
<dbReference type="SUPFAM" id="SSF55797">
    <property type="entry name" value="PR-1-like"/>
    <property type="match status" value="1"/>
</dbReference>
<evidence type="ECO:0000256" key="2">
    <source>
        <dbReference type="SAM" id="SignalP"/>
    </source>
</evidence>
<evidence type="ECO:0000313" key="5">
    <source>
        <dbReference type="Proteomes" id="UP000594262"/>
    </source>
</evidence>
<organism evidence="4 5">
    <name type="scientific">Clytia hemisphaerica</name>
    <dbReference type="NCBI Taxonomy" id="252671"/>
    <lineage>
        <taxon>Eukaryota</taxon>
        <taxon>Metazoa</taxon>
        <taxon>Cnidaria</taxon>
        <taxon>Hydrozoa</taxon>
        <taxon>Hydroidolina</taxon>
        <taxon>Leptothecata</taxon>
        <taxon>Obeliida</taxon>
        <taxon>Clytiidae</taxon>
        <taxon>Clytia</taxon>
    </lineage>
</organism>
<dbReference type="Proteomes" id="UP000594262">
    <property type="component" value="Unplaced"/>
</dbReference>
<protein>
    <recommendedName>
        <fullName evidence="3">ShKT domain-containing protein</fullName>
    </recommendedName>
</protein>
<sequence>MKGFLAIAFVCCLVQAIESCTVIEDGTSVLATHNMLRARHGAPNLSYDAKLASHAAAYSKKLCETNTFDHDKNELSHYKEGENLYYGKTSVQVDVCLATYKWYNEVNDMEWNKLPTFYNFLPVPSNLGHFTQLVWKGTSKVGCGTAYRKEGTTYKTYITCRYSSPGNVIGQFPMNVAPTSKSRLGLTDVCSGCSDSDPAYCSTINAATDCTRGFFGIADICKKTCGKC</sequence>
<reference evidence="4" key="1">
    <citation type="submission" date="2021-01" db="UniProtKB">
        <authorList>
            <consortium name="EnsemblMetazoa"/>
        </authorList>
    </citation>
    <scope>IDENTIFICATION</scope>
</reference>
<dbReference type="InterPro" id="IPR014044">
    <property type="entry name" value="CAP_dom"/>
</dbReference>
<evidence type="ECO:0000313" key="4">
    <source>
        <dbReference type="EnsemblMetazoa" id="CLYHEMP010615.1"/>
    </source>
</evidence>
<dbReference type="CDD" id="cd05382">
    <property type="entry name" value="CAP_GAPR1-like"/>
    <property type="match status" value="1"/>
</dbReference>
<name>A0A7M5WSK9_9CNID</name>
<dbReference type="PROSITE" id="PS51670">
    <property type="entry name" value="SHKT"/>
    <property type="match status" value="1"/>
</dbReference>
<keyword evidence="5" id="KW-1185">Reference proteome</keyword>
<dbReference type="InterPro" id="IPR001283">
    <property type="entry name" value="CRISP-related"/>
</dbReference>
<proteinExistence type="predicted"/>
<dbReference type="AlphaFoldDB" id="A0A7M5WSK9"/>
<dbReference type="InterPro" id="IPR034113">
    <property type="entry name" value="SCP_GAPR1-like"/>
</dbReference>
<dbReference type="PRINTS" id="PR00837">
    <property type="entry name" value="V5TPXLIKE"/>
</dbReference>
<feature type="domain" description="ShKT" evidence="3">
    <location>
        <begin position="193"/>
        <end position="228"/>
    </location>
</feature>
<feature type="chain" id="PRO_5029855064" description="ShKT domain-containing protein" evidence="2">
    <location>
        <begin position="20"/>
        <end position="228"/>
    </location>
</feature>
<dbReference type="Gene3D" id="3.40.33.10">
    <property type="entry name" value="CAP"/>
    <property type="match status" value="1"/>
</dbReference>
<dbReference type="SMART" id="SM00198">
    <property type="entry name" value="SCP"/>
    <property type="match status" value="1"/>
</dbReference>
<feature type="signal peptide" evidence="2">
    <location>
        <begin position="1"/>
        <end position="19"/>
    </location>
</feature>
<dbReference type="PANTHER" id="PTHR10334">
    <property type="entry name" value="CYSTEINE-RICH SECRETORY PROTEIN-RELATED"/>
    <property type="match status" value="1"/>
</dbReference>
<dbReference type="GO" id="GO:0005576">
    <property type="term" value="C:extracellular region"/>
    <property type="evidence" value="ECO:0007669"/>
    <property type="project" value="InterPro"/>
</dbReference>
<dbReference type="Pfam" id="PF00188">
    <property type="entry name" value="CAP"/>
    <property type="match status" value="1"/>
</dbReference>
<comment type="caution">
    <text evidence="1">Lacks conserved residue(s) required for the propagation of feature annotation.</text>
</comment>
<dbReference type="EnsemblMetazoa" id="CLYHEMT010615.1">
    <property type="protein sequence ID" value="CLYHEMP010615.1"/>
    <property type="gene ID" value="CLYHEMG010615"/>
</dbReference>
<dbReference type="InterPro" id="IPR035940">
    <property type="entry name" value="CAP_sf"/>
</dbReference>